<feature type="region of interest" description="Disordered" evidence="1">
    <location>
        <begin position="25"/>
        <end position="71"/>
    </location>
</feature>
<feature type="compositionally biased region" description="Low complexity" evidence="1">
    <location>
        <begin position="25"/>
        <end position="40"/>
    </location>
</feature>
<accession>A0ABX7BHD2</accession>
<evidence type="ECO:0000259" key="3">
    <source>
        <dbReference type="Pfam" id="PF05239"/>
    </source>
</evidence>
<dbReference type="Pfam" id="PF05239">
    <property type="entry name" value="PRC"/>
    <property type="match status" value="1"/>
</dbReference>
<proteinExistence type="predicted"/>
<gene>
    <name evidence="4" type="ORF">IGS68_33245</name>
</gene>
<evidence type="ECO:0000313" key="5">
    <source>
        <dbReference type="Proteomes" id="UP000595197"/>
    </source>
</evidence>
<evidence type="ECO:0000256" key="2">
    <source>
        <dbReference type="SAM" id="SignalP"/>
    </source>
</evidence>
<evidence type="ECO:0000256" key="1">
    <source>
        <dbReference type="SAM" id="MobiDB-lite"/>
    </source>
</evidence>
<reference evidence="4" key="1">
    <citation type="submission" date="2021-02" db="EMBL/GenBank/DDBJ databases">
        <title>Skermanella TT6 skin isolate.</title>
        <authorList>
            <person name="Lee K."/>
            <person name="Ganzorig M."/>
        </authorList>
    </citation>
    <scope>NUCLEOTIDE SEQUENCE</scope>
    <source>
        <strain evidence="4">TT6</strain>
    </source>
</reference>
<keyword evidence="2" id="KW-0732">Signal</keyword>
<sequence>MRSSILCTASILALLAGPALAQTTEGTAPADPATTAPGMAVEAPSGSSAMGTAPDTSAEAMRDQPADTMTDATGMTTAVSVDEMMGKTVRGSDGESIGSVEDVIIDPQSGEARHLVISSGGFLGIGAKQIAVDMTTAELTRQDDDLLLPNMTQADVEALPEFEMEEGMVSFNNRPDTAAPGAATGTTTQ</sequence>
<dbReference type="Gene3D" id="2.30.30.240">
    <property type="entry name" value="PRC-barrel domain"/>
    <property type="match status" value="1"/>
</dbReference>
<dbReference type="PANTHER" id="PTHR36505:SF1">
    <property type="entry name" value="BLR1072 PROTEIN"/>
    <property type="match status" value="1"/>
</dbReference>
<keyword evidence="5" id="KW-1185">Reference proteome</keyword>
<feature type="chain" id="PRO_5046916577" evidence="2">
    <location>
        <begin position="22"/>
        <end position="189"/>
    </location>
</feature>
<dbReference type="RefSeq" id="WP_201083094.1">
    <property type="nucleotide sequence ID" value="NZ_CP067422.1"/>
</dbReference>
<dbReference type="InterPro" id="IPR027275">
    <property type="entry name" value="PRC-brl_dom"/>
</dbReference>
<geneLocation type="plasmid" evidence="4 5">
    <name>pTT6-2</name>
</geneLocation>
<dbReference type="EMBL" id="CP067422">
    <property type="protein sequence ID" value="QQP93489.1"/>
    <property type="molecule type" value="Genomic_DNA"/>
</dbReference>
<evidence type="ECO:0000313" key="4">
    <source>
        <dbReference type="EMBL" id="QQP93489.1"/>
    </source>
</evidence>
<feature type="signal peptide" evidence="2">
    <location>
        <begin position="1"/>
        <end position="21"/>
    </location>
</feature>
<dbReference type="SUPFAM" id="SSF50346">
    <property type="entry name" value="PRC-barrel domain"/>
    <property type="match status" value="1"/>
</dbReference>
<keyword evidence="4" id="KW-0614">Plasmid</keyword>
<name>A0ABX7BHD2_9PROT</name>
<dbReference type="InterPro" id="IPR011033">
    <property type="entry name" value="PRC_barrel-like_sf"/>
</dbReference>
<dbReference type="PANTHER" id="PTHR36505">
    <property type="entry name" value="BLR1072 PROTEIN"/>
    <property type="match status" value="1"/>
</dbReference>
<organism evidence="4 5">
    <name type="scientific">Skermanella cutis</name>
    <dbReference type="NCBI Taxonomy" id="2775420"/>
    <lineage>
        <taxon>Bacteria</taxon>
        <taxon>Pseudomonadati</taxon>
        <taxon>Pseudomonadota</taxon>
        <taxon>Alphaproteobacteria</taxon>
        <taxon>Rhodospirillales</taxon>
        <taxon>Azospirillaceae</taxon>
        <taxon>Skermanella</taxon>
    </lineage>
</organism>
<feature type="domain" description="PRC-barrel" evidence="3">
    <location>
        <begin position="79"/>
        <end position="151"/>
    </location>
</feature>
<protein>
    <submittedName>
        <fullName evidence="4">PRC-barrel domain-containing protein</fullName>
    </submittedName>
</protein>
<dbReference type="Proteomes" id="UP000595197">
    <property type="component" value="Plasmid pTT6-2"/>
</dbReference>